<dbReference type="Pfam" id="PF06985">
    <property type="entry name" value="HET"/>
    <property type="match status" value="1"/>
</dbReference>
<reference evidence="2" key="1">
    <citation type="submission" date="2023-01" db="EMBL/GenBank/DDBJ databases">
        <authorList>
            <person name="Van Ghelder C."/>
            <person name="Rancurel C."/>
        </authorList>
    </citation>
    <scope>NUCLEOTIDE SEQUENCE</scope>
    <source>
        <strain evidence="2">CNCM I-4278</strain>
    </source>
</reference>
<protein>
    <recommendedName>
        <fullName evidence="1">Heterokaryon incompatibility domain-containing protein</fullName>
    </recommendedName>
</protein>
<sequence length="589" mass="66841">MLSKDQIRLISLHPASADVAATAPIECDIEIVELSAKPEYEAVTYVWGTESASASVELAGRTVPISPTLHNALLRFRRPDRKRTLWIDQLCIKQDDLDEKMQQVRLMRTIYSSCTQCVVWMGEMRQNLTLADADAAFQFLRCMGEVAQTGNQNIDLPAVIRDNMDGMNRALMSVGSQENQWWNRVWTVQEACLPKHRTIQWGPLTLPWTILDAASWTWTSTVWGHDTLPRETFEALGHIMVHTIWLRHSREGSDSIFHEIHKWRFRQAKNSLDKVYGLLGICEPGRLPLTERCDYSVSPAHMFATLTREMILDHGGLQPLTPYPRQDRSVTTPDNPSWAVDLRSTALKDAPDMYYQIHGYYFYDANKHLGAIDLDRIRSEMGQDVLTLDGVCVGTIERVEPGYRPSRNREDNFPNTEALLPAWYRTAMLVEGRRELSESTMYPGGGGRYTRKEAFLRLVLGDVMRNREQDFERDVSGPDLDDVEKMMEQKGAHVPYETRFTAYGMMANQNLFMTSNGLMGIGHIDVRAGDEVWIFKGGKVPFAIRPQAVEAGSGYSFLGHCYVQGVMRGEVGAGIVPKVDLVERTVCLW</sequence>
<comment type="caution">
    <text evidence="2">The sequence shown here is derived from an EMBL/GenBank/DDBJ whole genome shotgun (WGS) entry which is preliminary data.</text>
</comment>
<accession>A0A9W4UE67</accession>
<dbReference type="PANTHER" id="PTHR24148:SF82">
    <property type="entry name" value="HETEROKARYON INCOMPATIBILITY DOMAIN-CONTAINING PROTEIN"/>
    <property type="match status" value="1"/>
</dbReference>
<name>A0A9W4UE67_9PLEO</name>
<evidence type="ECO:0000313" key="3">
    <source>
        <dbReference type="Proteomes" id="UP001152607"/>
    </source>
</evidence>
<proteinExistence type="predicted"/>
<dbReference type="AlphaFoldDB" id="A0A9W4UE67"/>
<dbReference type="Pfam" id="PF26639">
    <property type="entry name" value="Het-6_barrel"/>
    <property type="match status" value="1"/>
</dbReference>
<evidence type="ECO:0000259" key="1">
    <source>
        <dbReference type="Pfam" id="PF06985"/>
    </source>
</evidence>
<dbReference type="Proteomes" id="UP001152607">
    <property type="component" value="Unassembled WGS sequence"/>
</dbReference>
<evidence type="ECO:0000313" key="2">
    <source>
        <dbReference type="EMBL" id="CAI6332668.1"/>
    </source>
</evidence>
<organism evidence="2 3">
    <name type="scientific">Periconia digitata</name>
    <dbReference type="NCBI Taxonomy" id="1303443"/>
    <lineage>
        <taxon>Eukaryota</taxon>
        <taxon>Fungi</taxon>
        <taxon>Dikarya</taxon>
        <taxon>Ascomycota</taxon>
        <taxon>Pezizomycotina</taxon>
        <taxon>Dothideomycetes</taxon>
        <taxon>Pleosporomycetidae</taxon>
        <taxon>Pleosporales</taxon>
        <taxon>Massarineae</taxon>
        <taxon>Periconiaceae</taxon>
        <taxon>Periconia</taxon>
    </lineage>
</organism>
<dbReference type="InterPro" id="IPR052895">
    <property type="entry name" value="HetReg/Transcr_Mod"/>
</dbReference>
<dbReference type="PANTHER" id="PTHR24148">
    <property type="entry name" value="ANKYRIN REPEAT DOMAIN-CONTAINING PROTEIN 39 HOMOLOG-RELATED"/>
    <property type="match status" value="1"/>
</dbReference>
<dbReference type="EMBL" id="CAOQHR010000003">
    <property type="protein sequence ID" value="CAI6332668.1"/>
    <property type="molecule type" value="Genomic_DNA"/>
</dbReference>
<feature type="domain" description="Heterokaryon incompatibility" evidence="1">
    <location>
        <begin position="40"/>
        <end position="190"/>
    </location>
</feature>
<gene>
    <name evidence="2" type="ORF">PDIGIT_LOCUS5696</name>
</gene>
<keyword evidence="3" id="KW-1185">Reference proteome</keyword>
<dbReference type="OrthoDB" id="3557394at2759"/>
<dbReference type="InterPro" id="IPR010730">
    <property type="entry name" value="HET"/>
</dbReference>